<evidence type="ECO:0000313" key="2">
    <source>
        <dbReference type="Proteomes" id="UP001172159"/>
    </source>
</evidence>
<comment type="caution">
    <text evidence="1">The sequence shown here is derived from an EMBL/GenBank/DDBJ whole genome shotgun (WGS) entry which is preliminary data.</text>
</comment>
<evidence type="ECO:0000313" key="1">
    <source>
        <dbReference type="EMBL" id="KAK0748813.1"/>
    </source>
</evidence>
<proteinExistence type="predicted"/>
<dbReference type="Proteomes" id="UP001172159">
    <property type="component" value="Unassembled WGS sequence"/>
</dbReference>
<keyword evidence="2" id="KW-1185">Reference proteome</keyword>
<dbReference type="AlphaFoldDB" id="A0AA40K7H1"/>
<evidence type="ECO:0008006" key="3">
    <source>
        <dbReference type="Google" id="ProtNLM"/>
    </source>
</evidence>
<protein>
    <recommendedName>
        <fullName evidence="3">SAP domain-containing protein</fullName>
    </recommendedName>
</protein>
<dbReference type="Pfam" id="PF18953">
    <property type="entry name" value="SAP_new25"/>
    <property type="match status" value="1"/>
</dbReference>
<gene>
    <name evidence="1" type="ORF">B0T21DRAFT_407295</name>
</gene>
<accession>A0AA40K7H1</accession>
<reference evidence="1" key="1">
    <citation type="submission" date="2023-06" db="EMBL/GenBank/DDBJ databases">
        <title>Genome-scale phylogeny and comparative genomics of the fungal order Sordariales.</title>
        <authorList>
            <consortium name="Lawrence Berkeley National Laboratory"/>
            <person name="Hensen N."/>
            <person name="Bonometti L."/>
            <person name="Westerberg I."/>
            <person name="Brannstrom I.O."/>
            <person name="Guillou S."/>
            <person name="Cros-Aarteil S."/>
            <person name="Calhoun S."/>
            <person name="Haridas S."/>
            <person name="Kuo A."/>
            <person name="Mondo S."/>
            <person name="Pangilinan J."/>
            <person name="Riley R."/>
            <person name="Labutti K."/>
            <person name="Andreopoulos B."/>
            <person name="Lipzen A."/>
            <person name="Chen C."/>
            <person name="Yanf M."/>
            <person name="Daum C."/>
            <person name="Ng V."/>
            <person name="Clum A."/>
            <person name="Steindorff A."/>
            <person name="Ohm R."/>
            <person name="Martin F."/>
            <person name="Silar P."/>
            <person name="Natvig D."/>
            <person name="Lalanne C."/>
            <person name="Gautier V."/>
            <person name="Ament-Velasquez S.L."/>
            <person name="Kruys A."/>
            <person name="Hutchinson M.I."/>
            <person name="Powell A.J."/>
            <person name="Barry K."/>
            <person name="Miller A.N."/>
            <person name="Grigoriev I.V."/>
            <person name="Debuchy R."/>
            <person name="Gladieux P."/>
            <person name="Thoren M.H."/>
            <person name="Johannesson H."/>
        </authorList>
    </citation>
    <scope>NUCLEOTIDE SEQUENCE</scope>
    <source>
        <strain evidence="1">CBS 540.89</strain>
    </source>
</reference>
<dbReference type="EMBL" id="JAUKTV010000001">
    <property type="protein sequence ID" value="KAK0748813.1"/>
    <property type="molecule type" value="Genomic_DNA"/>
</dbReference>
<sequence length="89" mass="10028">MADRTAELQNLTRTIQNPATPKTVLQQICQVNGLPKTGNKVDLQRRINFQLSEVSANQDWQHFEELRKNILARATLPGSRPPPAATPRQ</sequence>
<name>A0AA40K7H1_9PEZI</name>
<organism evidence="1 2">
    <name type="scientific">Apiosordaria backusii</name>
    <dbReference type="NCBI Taxonomy" id="314023"/>
    <lineage>
        <taxon>Eukaryota</taxon>
        <taxon>Fungi</taxon>
        <taxon>Dikarya</taxon>
        <taxon>Ascomycota</taxon>
        <taxon>Pezizomycotina</taxon>
        <taxon>Sordariomycetes</taxon>
        <taxon>Sordariomycetidae</taxon>
        <taxon>Sordariales</taxon>
        <taxon>Lasiosphaeriaceae</taxon>
        <taxon>Apiosordaria</taxon>
    </lineage>
</organism>